<proteinExistence type="predicted"/>
<evidence type="ECO:0000256" key="1">
    <source>
        <dbReference type="SAM" id="MobiDB-lite"/>
    </source>
</evidence>
<reference evidence="2 3" key="2">
    <citation type="journal article" date="2015" name="Eukaryot. Cell">
        <title>Genetic mapping reveals that sinefungin resistance in Toxoplasma gondii is controlled by a putative amino acid transporter locus that can be used as a negative selectable marker.</title>
        <authorList>
            <person name="Behnke M.S."/>
            <person name="Khan A."/>
            <person name="Sibley L.D."/>
        </authorList>
    </citation>
    <scope>NUCLEOTIDE SEQUENCE [LARGE SCALE GENOMIC DNA]</scope>
    <source>
        <strain evidence="2 3">VAND</strain>
    </source>
</reference>
<dbReference type="VEuPathDB" id="ToxoDB:TGVAND_435400"/>
<evidence type="ECO:0000313" key="3">
    <source>
        <dbReference type="Proteomes" id="UP000028840"/>
    </source>
</evidence>
<dbReference type="EMBL" id="AEYJ02000022">
    <property type="protein sequence ID" value="KFH13508.1"/>
    <property type="molecule type" value="Genomic_DNA"/>
</dbReference>
<feature type="region of interest" description="Disordered" evidence="1">
    <location>
        <begin position="20"/>
        <end position="86"/>
    </location>
</feature>
<name>A0A086QLM6_TOXGO</name>
<evidence type="ECO:0000313" key="2">
    <source>
        <dbReference type="EMBL" id="KFH13508.1"/>
    </source>
</evidence>
<dbReference type="AlphaFoldDB" id="A0A086QLM6"/>
<feature type="region of interest" description="Disordered" evidence="1">
    <location>
        <begin position="113"/>
        <end position="132"/>
    </location>
</feature>
<sequence>MSPDSGGRLVSIAIGCAEEKKTGVCRKHRQESGRRSDPGEASKGDRRFPAERRTSSDRCPGRPQHRGAPNRRDPDRPHTKDYEGVNAQLFSTETHLHEGILCETRVPGCGKEQVHRAPGRAPRARRPSSVPQTLRRMQLTGLAGRR</sequence>
<feature type="compositionally biased region" description="Basic and acidic residues" evidence="1">
    <location>
        <begin position="70"/>
        <end position="83"/>
    </location>
</feature>
<dbReference type="Proteomes" id="UP000028840">
    <property type="component" value="Unassembled WGS sequence"/>
</dbReference>
<organism evidence="2 3">
    <name type="scientific">Toxoplasma gondii VAND</name>
    <dbReference type="NCBI Taxonomy" id="933077"/>
    <lineage>
        <taxon>Eukaryota</taxon>
        <taxon>Sar</taxon>
        <taxon>Alveolata</taxon>
        <taxon>Apicomplexa</taxon>
        <taxon>Conoidasida</taxon>
        <taxon>Coccidia</taxon>
        <taxon>Eucoccidiorida</taxon>
        <taxon>Eimeriorina</taxon>
        <taxon>Sarcocystidae</taxon>
        <taxon>Toxoplasma</taxon>
    </lineage>
</organism>
<gene>
    <name evidence="2" type="ORF">TGVAND_435400</name>
</gene>
<reference evidence="2 3" key="1">
    <citation type="submission" date="2014-08" db="EMBL/GenBank/DDBJ databases">
        <authorList>
            <person name="Sibley D."/>
            <person name="Venepally P."/>
            <person name="Karamycheva S."/>
            <person name="Hadjithomas M."/>
            <person name="Khan A."/>
            <person name="Brunk B."/>
            <person name="Roos D."/>
            <person name="Caler E."/>
            <person name="Lorenzi H."/>
        </authorList>
    </citation>
    <scope>NUCLEOTIDE SEQUENCE [LARGE SCALE GENOMIC DNA]</scope>
    <source>
        <strain evidence="2 3">VAND</strain>
    </source>
</reference>
<feature type="compositionally biased region" description="Basic and acidic residues" evidence="1">
    <location>
        <begin position="30"/>
        <end position="60"/>
    </location>
</feature>
<protein>
    <submittedName>
        <fullName evidence="2">Uncharacterized protein</fullName>
    </submittedName>
</protein>
<accession>A0A086QLM6</accession>
<comment type="caution">
    <text evidence="2">The sequence shown here is derived from an EMBL/GenBank/DDBJ whole genome shotgun (WGS) entry which is preliminary data.</text>
</comment>